<proteinExistence type="inferred from homology"/>
<evidence type="ECO:0000259" key="3">
    <source>
        <dbReference type="PROSITE" id="PS51471"/>
    </source>
</evidence>
<dbReference type="Pfam" id="PF13532">
    <property type="entry name" value="2OG-FeII_Oxy_2"/>
    <property type="match status" value="1"/>
</dbReference>
<dbReference type="PROSITE" id="PS51471">
    <property type="entry name" value="FE2OG_OXY"/>
    <property type="match status" value="1"/>
</dbReference>
<dbReference type="KEGG" id="nsy:104231202"/>
<dbReference type="GO" id="GO:0006402">
    <property type="term" value="P:mRNA catabolic process"/>
    <property type="evidence" value="ECO:0007669"/>
    <property type="project" value="InterPro"/>
</dbReference>
<evidence type="ECO:0000256" key="1">
    <source>
        <dbReference type="ARBA" id="ARBA00007879"/>
    </source>
</evidence>
<feature type="domain" description="Fe2OG dioxygenase" evidence="3">
    <location>
        <begin position="483"/>
        <end position="580"/>
    </location>
</feature>
<dbReference type="InterPro" id="IPR037151">
    <property type="entry name" value="AlkB-like_sf"/>
</dbReference>
<reference evidence="4" key="1">
    <citation type="journal article" date="2013" name="Genome Biol.">
        <title>Reference genomes and transcriptomes of Nicotiana sylvestris and Nicotiana tomentosiformis.</title>
        <authorList>
            <person name="Sierro N."/>
            <person name="Battey J.N."/>
            <person name="Ouadi S."/>
            <person name="Bovet L."/>
            <person name="Goepfert S."/>
            <person name="Bakaher N."/>
            <person name="Peitsch M.C."/>
            <person name="Ivanov N.V."/>
        </authorList>
    </citation>
    <scope>NUCLEOTIDE SEQUENCE [LARGE SCALE GENOMIC DNA]</scope>
</reference>
<dbReference type="SUPFAM" id="SSF51197">
    <property type="entry name" value="Clavaminate synthase-like"/>
    <property type="match status" value="1"/>
</dbReference>
<evidence type="ECO:0000313" key="4">
    <source>
        <dbReference type="Proteomes" id="UP000189701"/>
    </source>
</evidence>
<dbReference type="Proteomes" id="UP000189701">
    <property type="component" value="Unplaced"/>
</dbReference>
<dbReference type="eggNOG" id="KOG4176">
    <property type="taxonomic scope" value="Eukaryota"/>
</dbReference>
<keyword evidence="4" id="KW-1185">Reference proteome</keyword>
<dbReference type="AlphaFoldDB" id="A0A1U7WV23"/>
<dbReference type="PANTHER" id="PTHR31447:SF5">
    <property type="entry name" value="FE2OG DIOXYGENASE DOMAIN-CONTAINING PROTEIN"/>
    <property type="match status" value="1"/>
</dbReference>
<dbReference type="InterPro" id="IPR005123">
    <property type="entry name" value="Oxoglu/Fe-dep_dioxygenase_dom"/>
</dbReference>
<dbReference type="InterPro" id="IPR044842">
    <property type="entry name" value="ALKBH9B/ALKBH10B-like"/>
</dbReference>
<feature type="region of interest" description="Disordered" evidence="2">
    <location>
        <begin position="238"/>
        <end position="286"/>
    </location>
</feature>
<reference evidence="5" key="2">
    <citation type="submission" date="2025-08" db="UniProtKB">
        <authorList>
            <consortium name="RefSeq"/>
        </authorList>
    </citation>
    <scope>IDENTIFICATION</scope>
    <source>
        <tissue evidence="5">Leaf</tissue>
    </source>
</reference>
<organism evidence="4 5">
    <name type="scientific">Nicotiana sylvestris</name>
    <name type="common">Wood tobacco</name>
    <name type="synonym">South American tobacco</name>
    <dbReference type="NCBI Taxonomy" id="4096"/>
    <lineage>
        <taxon>Eukaryota</taxon>
        <taxon>Viridiplantae</taxon>
        <taxon>Streptophyta</taxon>
        <taxon>Embryophyta</taxon>
        <taxon>Tracheophyta</taxon>
        <taxon>Spermatophyta</taxon>
        <taxon>Magnoliopsida</taxon>
        <taxon>eudicotyledons</taxon>
        <taxon>Gunneridae</taxon>
        <taxon>Pentapetalae</taxon>
        <taxon>asterids</taxon>
        <taxon>lamiids</taxon>
        <taxon>Solanales</taxon>
        <taxon>Solanaceae</taxon>
        <taxon>Nicotianoideae</taxon>
        <taxon>Nicotianeae</taxon>
        <taxon>Nicotiana</taxon>
    </lineage>
</organism>
<dbReference type="GO" id="GO:0032451">
    <property type="term" value="F:demethylase activity"/>
    <property type="evidence" value="ECO:0007669"/>
    <property type="project" value="InterPro"/>
</dbReference>
<dbReference type="PANTHER" id="PTHR31447">
    <property type="entry name" value="HYDROXYPROLINE-RICH GLYCOPROTEIN FAMILY PROTEIN-RELATED"/>
    <property type="match status" value="1"/>
</dbReference>
<evidence type="ECO:0000256" key="2">
    <source>
        <dbReference type="SAM" id="MobiDB-lite"/>
    </source>
</evidence>
<comment type="similarity">
    <text evidence="1">Belongs to the alkB family.</text>
</comment>
<feature type="region of interest" description="Disordered" evidence="2">
    <location>
        <begin position="316"/>
        <end position="344"/>
    </location>
</feature>
<feature type="region of interest" description="Disordered" evidence="2">
    <location>
        <begin position="610"/>
        <end position="629"/>
    </location>
</feature>
<evidence type="ECO:0000313" key="5">
    <source>
        <dbReference type="RefSeq" id="XP_009782458.1"/>
    </source>
</evidence>
<dbReference type="GeneID" id="104231202"/>
<feature type="compositionally biased region" description="Polar residues" evidence="2">
    <location>
        <begin position="316"/>
        <end position="325"/>
    </location>
</feature>
<sequence>MSDHQRSRKIDPFLLSYTADELLIASEFLSNWFPFLSRGLCQSCTLTLSRCIRSLDLEAAGDAERLKQQEDFTVLTPELPDSNYCNGNLDNCVNNSLRSWKECADLYDTADTNSLGSWKDDADSAERLKQQKNFTVFTPELPDSNDYSVNLHNCVNNSLGSRKECADLYDTADTNSLGSWKGGADSAEHFKQQENFTVFTPELPDSNDCNGKLDNCDNNSLGSWKECADFYDTADTNSLGSWKDGADGPERFDEASVRRNRSDSYVGGADRSSRPVEEASRSKAFSSPIPAASLRMKMSWADMAQEDELDAEDISESTSWSSQLGNGNGVNEEETSIQETKRKMELSREEREHIRFCNVKRKKDFICLERVNGEVVNILDGLELHTGVFSMAEQNRIVKFVEKLEEMGKNGQLKERTYTAPRKWMRGKGRVTIQFGCCYNYAKDKQGNPPGILKTETVDPLPNLLKVMIRRLVRWHVMPPNCVPDSCIVNIYEEGDCIPPHIDNHEFVRPFCTVSFLSECNIVFGSNLKTVAPGEFAGAIAIPLPVGSALVLNGNGADVAKHCVPAVPTKRISITFRRMDESKRPIGYVPEQDLQGLQPLSYEADRYENSNTFKPRHSTRKQLGTREANKETVKISIERNFKPHYFGRNRQGPVDTRKVWVAVDK</sequence>
<protein>
    <submittedName>
        <fullName evidence="5">Uncharacterized protein LOC104231202</fullName>
    </submittedName>
</protein>
<accession>A0A1U7WV23</accession>
<dbReference type="InterPro" id="IPR027450">
    <property type="entry name" value="AlkB-like"/>
</dbReference>
<gene>
    <name evidence="5" type="primary">LOC104231202</name>
</gene>
<dbReference type="STRING" id="4096.A0A1U7WV23"/>
<dbReference type="GO" id="GO:0003729">
    <property type="term" value="F:mRNA binding"/>
    <property type="evidence" value="ECO:0007669"/>
    <property type="project" value="InterPro"/>
</dbReference>
<feature type="compositionally biased region" description="Basic and acidic residues" evidence="2">
    <location>
        <begin position="271"/>
        <end position="281"/>
    </location>
</feature>
<name>A0A1U7WV23_NICSY</name>
<dbReference type="RefSeq" id="XP_009782458.1">
    <property type="nucleotide sequence ID" value="XM_009784156.1"/>
</dbReference>
<dbReference type="Gene3D" id="2.60.120.590">
    <property type="entry name" value="Alpha-ketoglutarate-dependent dioxygenase AlkB-like"/>
    <property type="match status" value="1"/>
</dbReference>
<feature type="compositionally biased region" description="Basic and acidic residues" evidence="2">
    <location>
        <begin position="244"/>
        <end position="262"/>
    </location>
</feature>
<dbReference type="OrthoDB" id="271595at2759"/>